<dbReference type="InterPro" id="IPR013969">
    <property type="entry name" value="Oligosacch_biosynth_Alg14"/>
</dbReference>
<feature type="transmembrane region" description="Helical" evidence="8">
    <location>
        <begin position="140"/>
        <end position="162"/>
    </location>
</feature>
<protein>
    <recommendedName>
        <fullName evidence="3">UDP-N-acetylglucosamine transferase subunit ALG14</fullName>
    </recommendedName>
</protein>
<comment type="subcellular location">
    <subcellularLocation>
        <location evidence="1">Endoplasmic reticulum membrane</location>
        <topology evidence="1">Single-pass membrane protein</topology>
    </subcellularLocation>
</comment>
<dbReference type="EMBL" id="JAZDUA010000199">
    <property type="protein sequence ID" value="KAK7864608.1"/>
    <property type="molecule type" value="Genomic_DNA"/>
</dbReference>
<proteinExistence type="inferred from homology"/>
<dbReference type="PANTHER" id="PTHR12154">
    <property type="entry name" value="GLYCOSYL TRANSFERASE-RELATED"/>
    <property type="match status" value="1"/>
</dbReference>
<evidence type="ECO:0000313" key="10">
    <source>
        <dbReference type="Proteomes" id="UP001378592"/>
    </source>
</evidence>
<dbReference type="PANTHER" id="PTHR12154:SF4">
    <property type="entry name" value="UDP-N-ACETYLGLUCOSAMINE TRANSFERASE SUBUNIT ALG14 HOMOLOG"/>
    <property type="match status" value="1"/>
</dbReference>
<organism evidence="9 10">
    <name type="scientific">Gryllus longicercus</name>
    <dbReference type="NCBI Taxonomy" id="2509291"/>
    <lineage>
        <taxon>Eukaryota</taxon>
        <taxon>Metazoa</taxon>
        <taxon>Ecdysozoa</taxon>
        <taxon>Arthropoda</taxon>
        <taxon>Hexapoda</taxon>
        <taxon>Insecta</taxon>
        <taxon>Pterygota</taxon>
        <taxon>Neoptera</taxon>
        <taxon>Polyneoptera</taxon>
        <taxon>Orthoptera</taxon>
        <taxon>Ensifera</taxon>
        <taxon>Gryllidea</taxon>
        <taxon>Grylloidea</taxon>
        <taxon>Gryllidae</taxon>
        <taxon>Gryllinae</taxon>
        <taxon>Gryllus</taxon>
    </lineage>
</organism>
<keyword evidence="5" id="KW-0256">Endoplasmic reticulum</keyword>
<dbReference type="Gene3D" id="3.40.50.2000">
    <property type="entry name" value="Glycogen Phosphorylase B"/>
    <property type="match status" value="1"/>
</dbReference>
<accession>A0AAN9VIT5</accession>
<feature type="transmembrane region" description="Helical" evidence="8">
    <location>
        <begin position="114"/>
        <end position="133"/>
    </location>
</feature>
<dbReference type="GO" id="GO:0006488">
    <property type="term" value="P:dolichol-linked oligosaccharide biosynthetic process"/>
    <property type="evidence" value="ECO:0007669"/>
    <property type="project" value="InterPro"/>
</dbReference>
<evidence type="ECO:0000256" key="4">
    <source>
        <dbReference type="ARBA" id="ARBA00022692"/>
    </source>
</evidence>
<evidence type="ECO:0000256" key="2">
    <source>
        <dbReference type="ARBA" id="ARBA00009731"/>
    </source>
</evidence>
<keyword evidence="4 8" id="KW-0812">Transmembrane</keyword>
<keyword evidence="7 8" id="KW-0472">Membrane</keyword>
<evidence type="ECO:0000256" key="8">
    <source>
        <dbReference type="SAM" id="Phobius"/>
    </source>
</evidence>
<sequence length="215" mass="24753">MFLFVFACFLFGFIFLRAFLLVRKDVTYNEHKEKKYQHVKTLIVIGSGGHTAEMLRLVRSLNPKLYSPRTYILAKGDFTSESKIHVVEEALKCDNESNYNLERIPRSRNVGQSYFSSIFTTLYSILYCIPVMLIQRPNLILTNGPGTCIPICLIAFVMKIFYLCEGTTVFVESVCRVTSLSLSGKILLYFADVVIVQWPELQKKYKKTKYIGRLV</sequence>
<evidence type="ECO:0000313" key="9">
    <source>
        <dbReference type="EMBL" id="KAK7864608.1"/>
    </source>
</evidence>
<name>A0AAN9VIT5_9ORTH</name>
<evidence type="ECO:0000256" key="5">
    <source>
        <dbReference type="ARBA" id="ARBA00022824"/>
    </source>
</evidence>
<evidence type="ECO:0000256" key="3">
    <source>
        <dbReference type="ARBA" id="ARBA00017467"/>
    </source>
</evidence>
<keyword evidence="10" id="KW-1185">Reference proteome</keyword>
<evidence type="ECO:0000256" key="7">
    <source>
        <dbReference type="ARBA" id="ARBA00023136"/>
    </source>
</evidence>
<dbReference type="GO" id="GO:0004577">
    <property type="term" value="F:N-acetylglucosaminyldiphosphodolichol N-acetylglucosaminyltransferase activity"/>
    <property type="evidence" value="ECO:0007669"/>
    <property type="project" value="TreeGrafter"/>
</dbReference>
<dbReference type="Pfam" id="PF08660">
    <property type="entry name" value="Alg14"/>
    <property type="match status" value="1"/>
</dbReference>
<evidence type="ECO:0000256" key="1">
    <source>
        <dbReference type="ARBA" id="ARBA00004389"/>
    </source>
</evidence>
<dbReference type="Proteomes" id="UP001378592">
    <property type="component" value="Unassembled WGS sequence"/>
</dbReference>
<keyword evidence="6 8" id="KW-1133">Transmembrane helix</keyword>
<comment type="caution">
    <text evidence="9">The sequence shown here is derived from an EMBL/GenBank/DDBJ whole genome shotgun (WGS) entry which is preliminary data.</text>
</comment>
<evidence type="ECO:0000256" key="6">
    <source>
        <dbReference type="ARBA" id="ARBA00022989"/>
    </source>
</evidence>
<comment type="similarity">
    <text evidence="2">Belongs to the ALG14 family.</text>
</comment>
<reference evidence="9 10" key="1">
    <citation type="submission" date="2024-03" db="EMBL/GenBank/DDBJ databases">
        <title>The genome assembly and annotation of the cricket Gryllus longicercus Weissman &amp; Gray.</title>
        <authorList>
            <person name="Szrajer S."/>
            <person name="Gray D."/>
            <person name="Ylla G."/>
        </authorList>
    </citation>
    <scope>NUCLEOTIDE SEQUENCE [LARGE SCALE GENOMIC DNA]</scope>
    <source>
        <strain evidence="9">DAG 2021-001</strain>
        <tissue evidence="9">Whole body minus gut</tissue>
    </source>
</reference>
<dbReference type="AlphaFoldDB" id="A0AAN9VIT5"/>
<dbReference type="GO" id="GO:0043541">
    <property type="term" value="C:UDP-N-acetylglucosamine transferase complex"/>
    <property type="evidence" value="ECO:0007669"/>
    <property type="project" value="TreeGrafter"/>
</dbReference>
<gene>
    <name evidence="9" type="ORF">R5R35_003197</name>
</gene>